<evidence type="ECO:0000259" key="4">
    <source>
        <dbReference type="PROSITE" id="PS50893"/>
    </source>
</evidence>
<protein>
    <submittedName>
        <fullName evidence="5">ABC transporter ATP-binding protein</fullName>
    </submittedName>
</protein>
<dbReference type="InterPro" id="IPR003593">
    <property type="entry name" value="AAA+_ATPase"/>
</dbReference>
<evidence type="ECO:0000313" key="5">
    <source>
        <dbReference type="EMBL" id="MEE6260470.1"/>
    </source>
</evidence>
<organism evidence="5 6">
    <name type="scientific">Plantactinospora sonchi</name>
    <dbReference type="NCBI Taxonomy" id="1544735"/>
    <lineage>
        <taxon>Bacteria</taxon>
        <taxon>Bacillati</taxon>
        <taxon>Actinomycetota</taxon>
        <taxon>Actinomycetes</taxon>
        <taxon>Micromonosporales</taxon>
        <taxon>Micromonosporaceae</taxon>
        <taxon>Plantactinospora</taxon>
    </lineage>
</organism>
<accession>A0ABU7RVF5</accession>
<dbReference type="CDD" id="cd03255">
    <property type="entry name" value="ABC_MJ0796_LolCDE_FtsE"/>
    <property type="match status" value="1"/>
</dbReference>
<dbReference type="GO" id="GO:0005524">
    <property type="term" value="F:ATP binding"/>
    <property type="evidence" value="ECO:0007669"/>
    <property type="project" value="UniProtKB-KW"/>
</dbReference>
<keyword evidence="2" id="KW-0547">Nucleotide-binding</keyword>
<dbReference type="SUPFAM" id="SSF52540">
    <property type="entry name" value="P-loop containing nucleoside triphosphate hydrolases"/>
    <property type="match status" value="1"/>
</dbReference>
<dbReference type="PROSITE" id="PS50893">
    <property type="entry name" value="ABC_TRANSPORTER_2"/>
    <property type="match status" value="1"/>
</dbReference>
<dbReference type="Pfam" id="PF00005">
    <property type="entry name" value="ABC_tran"/>
    <property type="match status" value="1"/>
</dbReference>
<keyword evidence="1" id="KW-0813">Transport</keyword>
<dbReference type="InterPro" id="IPR017911">
    <property type="entry name" value="MacB-like_ATP-bd"/>
</dbReference>
<reference evidence="5 6" key="1">
    <citation type="submission" date="2024-01" db="EMBL/GenBank/DDBJ databases">
        <title>Genome insights into Plantactinospora sonchi sp. nov.</title>
        <authorList>
            <person name="Wang L."/>
        </authorList>
    </citation>
    <scope>NUCLEOTIDE SEQUENCE [LARGE SCALE GENOMIC DNA]</scope>
    <source>
        <strain evidence="5 6">NEAU-QY2</strain>
    </source>
</reference>
<dbReference type="Proteomes" id="UP001332243">
    <property type="component" value="Unassembled WGS sequence"/>
</dbReference>
<name>A0ABU7RVF5_9ACTN</name>
<dbReference type="SMART" id="SM00382">
    <property type="entry name" value="AAA"/>
    <property type="match status" value="1"/>
</dbReference>
<sequence length="259" mass="27410">MRGDGNGPGGTRAPDEATPVISVRQLSRAYQQGTTTVTALADVSTDFAAGRFTAIMGPSGSGKSTLLHCLAGLDRPTAGEVVLAGTALSRLSETARTRLRRDRLGFVFQAFNLVPILTVEENITLVERLGGHRLDHAWRDRLVALLGLADRLRHLPAQLSGGEQQRVAVARALVHRPAVVFADEPTGSLDSRTGGAVLRFLRQAVDEFGQTVVMVTHDPAAAAQADRVLLLRDGSIVADLATPTTDVLLSRLAALEAAA</sequence>
<evidence type="ECO:0000313" key="6">
    <source>
        <dbReference type="Proteomes" id="UP001332243"/>
    </source>
</evidence>
<dbReference type="PANTHER" id="PTHR24220:SF685">
    <property type="entry name" value="ABC TRANSPORTER RELATED"/>
    <property type="match status" value="1"/>
</dbReference>
<evidence type="ECO:0000256" key="3">
    <source>
        <dbReference type="ARBA" id="ARBA00022840"/>
    </source>
</evidence>
<gene>
    <name evidence="5" type="ORF">V1633_18460</name>
</gene>
<dbReference type="InterPro" id="IPR017871">
    <property type="entry name" value="ABC_transporter-like_CS"/>
</dbReference>
<dbReference type="EMBL" id="JAZGQK010000015">
    <property type="protein sequence ID" value="MEE6260470.1"/>
    <property type="molecule type" value="Genomic_DNA"/>
</dbReference>
<dbReference type="Gene3D" id="3.40.50.300">
    <property type="entry name" value="P-loop containing nucleotide triphosphate hydrolases"/>
    <property type="match status" value="1"/>
</dbReference>
<dbReference type="InterPro" id="IPR015854">
    <property type="entry name" value="ABC_transpr_LolD-like"/>
</dbReference>
<dbReference type="InterPro" id="IPR027417">
    <property type="entry name" value="P-loop_NTPase"/>
</dbReference>
<keyword evidence="3 5" id="KW-0067">ATP-binding</keyword>
<dbReference type="RefSeq" id="WP_331215581.1">
    <property type="nucleotide sequence ID" value="NZ_JAZGQK010000015.1"/>
</dbReference>
<keyword evidence="6" id="KW-1185">Reference proteome</keyword>
<proteinExistence type="predicted"/>
<feature type="domain" description="ABC transporter" evidence="4">
    <location>
        <begin position="21"/>
        <end position="258"/>
    </location>
</feature>
<comment type="caution">
    <text evidence="5">The sequence shown here is derived from an EMBL/GenBank/DDBJ whole genome shotgun (WGS) entry which is preliminary data.</text>
</comment>
<dbReference type="InterPro" id="IPR003439">
    <property type="entry name" value="ABC_transporter-like_ATP-bd"/>
</dbReference>
<evidence type="ECO:0000256" key="2">
    <source>
        <dbReference type="ARBA" id="ARBA00022741"/>
    </source>
</evidence>
<dbReference type="PROSITE" id="PS00211">
    <property type="entry name" value="ABC_TRANSPORTER_1"/>
    <property type="match status" value="1"/>
</dbReference>
<dbReference type="PANTHER" id="PTHR24220">
    <property type="entry name" value="IMPORT ATP-BINDING PROTEIN"/>
    <property type="match status" value="1"/>
</dbReference>
<evidence type="ECO:0000256" key="1">
    <source>
        <dbReference type="ARBA" id="ARBA00022448"/>
    </source>
</evidence>